<dbReference type="InterPro" id="IPR003737">
    <property type="entry name" value="GlcNAc_PI_deacetylase-related"/>
</dbReference>
<dbReference type="EMBL" id="JADOER010000002">
    <property type="protein sequence ID" value="MBT9310885.1"/>
    <property type="molecule type" value="Genomic_DNA"/>
</dbReference>
<accession>A0ABS5Y1K6</accession>
<reference evidence="1 2" key="1">
    <citation type="journal article" date="2021" name="Mar. Drugs">
        <title>Genome Reduction and Secondary Metabolism of the Marine Sponge-Associated Cyanobacterium Leptothoe.</title>
        <authorList>
            <person name="Konstantinou D."/>
            <person name="Popin R.V."/>
            <person name="Fewer D.P."/>
            <person name="Sivonen K."/>
            <person name="Gkelis S."/>
        </authorList>
    </citation>
    <scope>NUCLEOTIDE SEQUENCE [LARGE SCALE GENOMIC DNA]</scope>
    <source>
        <strain evidence="1 2">TAU-MAC 1615</strain>
    </source>
</reference>
<comment type="caution">
    <text evidence="1">The sequence shown here is derived from an EMBL/GenBank/DDBJ whole genome shotgun (WGS) entry which is preliminary data.</text>
</comment>
<name>A0ABS5Y1K6_9CYAN</name>
<keyword evidence="2" id="KW-1185">Reference proteome</keyword>
<gene>
    <name evidence="1" type="ORF">IXB28_01590</name>
</gene>
<dbReference type="Proteomes" id="UP001196661">
    <property type="component" value="Unassembled WGS sequence"/>
</dbReference>
<dbReference type="Gene3D" id="3.40.50.10320">
    <property type="entry name" value="LmbE-like"/>
    <property type="match status" value="1"/>
</dbReference>
<dbReference type="Pfam" id="PF02585">
    <property type="entry name" value="PIG-L"/>
    <property type="match status" value="1"/>
</dbReference>
<dbReference type="InterPro" id="IPR024078">
    <property type="entry name" value="LmbE-like_dom_sf"/>
</dbReference>
<protein>
    <submittedName>
        <fullName evidence="1">PIG-L family deacetylase</fullName>
    </submittedName>
</protein>
<evidence type="ECO:0000313" key="1">
    <source>
        <dbReference type="EMBL" id="MBT9310885.1"/>
    </source>
</evidence>
<dbReference type="PANTHER" id="PTHR12993">
    <property type="entry name" value="N-ACETYLGLUCOSAMINYL-PHOSPHATIDYLINOSITOL DE-N-ACETYLASE-RELATED"/>
    <property type="match status" value="1"/>
</dbReference>
<dbReference type="SUPFAM" id="SSF102588">
    <property type="entry name" value="LmbE-like"/>
    <property type="match status" value="1"/>
</dbReference>
<evidence type="ECO:0000313" key="2">
    <source>
        <dbReference type="Proteomes" id="UP001196661"/>
    </source>
</evidence>
<proteinExistence type="predicted"/>
<organism evidence="1 2">
    <name type="scientific">Leptothoe kymatousa TAU-MAC 1615</name>
    <dbReference type="NCBI Taxonomy" id="2364775"/>
    <lineage>
        <taxon>Bacteria</taxon>
        <taxon>Bacillati</taxon>
        <taxon>Cyanobacteriota</taxon>
        <taxon>Cyanophyceae</taxon>
        <taxon>Nodosilineales</taxon>
        <taxon>Cymatolegaceae</taxon>
        <taxon>Leptothoe</taxon>
        <taxon>Leptothoe kymatousa</taxon>
    </lineage>
</organism>
<dbReference type="RefSeq" id="WP_215616781.1">
    <property type="nucleotide sequence ID" value="NZ_JADOER010000002.1"/>
</dbReference>
<sequence length="224" mass="26111">MLKLLNNHQDQSPLRRNSLHRILCLGAHSDDIEIGCGGTILKLLEQFPAVEVYWVVFSATGHRQAEALASANSFLANASQKTVVVKEFRERFFPYIAIEIKEFFDQLSKNFAPDLVLTHYRNDLHQDHKLVSELTLNAFRNHMILEYEIPKYDGDLGQPNFFVHLEPPIYRQKIDYLMQHFQTQANKQWFDEETFSAILRLRGIESNAPHKYAEAFYCRKALLL</sequence>
<dbReference type="PANTHER" id="PTHR12993:SF30">
    <property type="entry name" value="N-ACETYL-ALPHA-D-GLUCOSAMINYL L-MALATE DEACETYLASE 1"/>
    <property type="match status" value="1"/>
</dbReference>